<evidence type="ECO:0000313" key="10">
    <source>
        <dbReference type="Proteomes" id="UP001200741"/>
    </source>
</evidence>
<keyword evidence="4 7" id="KW-0732">Signal</keyword>
<evidence type="ECO:0000256" key="6">
    <source>
        <dbReference type="ARBA" id="ARBA00023306"/>
    </source>
</evidence>
<evidence type="ECO:0000256" key="1">
    <source>
        <dbReference type="ARBA" id="ARBA00004418"/>
    </source>
</evidence>
<dbReference type="PANTHER" id="PTHR36842:SF1">
    <property type="entry name" value="PROTEIN TOLB"/>
    <property type="match status" value="1"/>
</dbReference>
<feature type="signal peptide" evidence="7">
    <location>
        <begin position="1"/>
        <end position="28"/>
    </location>
</feature>
<dbReference type="EMBL" id="JAJTWU010000003">
    <property type="protein sequence ID" value="MCE4554746.1"/>
    <property type="molecule type" value="Genomic_DNA"/>
</dbReference>
<dbReference type="InterPro" id="IPR011042">
    <property type="entry name" value="6-blade_b-propeller_TolB-like"/>
</dbReference>
<reference evidence="9 10" key="1">
    <citation type="submission" date="2021-12" db="EMBL/GenBank/DDBJ databases">
        <title>Genome seq of P8.</title>
        <authorList>
            <person name="Seo T."/>
        </authorList>
    </citation>
    <scope>NUCLEOTIDE SEQUENCE [LARGE SCALE GENOMIC DNA]</scope>
    <source>
        <strain evidence="9 10">P8</strain>
    </source>
</reference>
<dbReference type="Pfam" id="PF04052">
    <property type="entry name" value="TolB_N"/>
    <property type="match status" value="1"/>
</dbReference>
<dbReference type="HAMAP" id="MF_00671">
    <property type="entry name" value="TolB"/>
    <property type="match status" value="1"/>
</dbReference>
<dbReference type="PANTHER" id="PTHR36842">
    <property type="entry name" value="PROTEIN TOLB HOMOLOG"/>
    <property type="match status" value="1"/>
</dbReference>
<dbReference type="Pfam" id="PF07676">
    <property type="entry name" value="PD40"/>
    <property type="match status" value="5"/>
</dbReference>
<evidence type="ECO:0000256" key="4">
    <source>
        <dbReference type="ARBA" id="ARBA00022729"/>
    </source>
</evidence>
<dbReference type="RefSeq" id="WP_233371756.1">
    <property type="nucleotide sequence ID" value="NZ_JAJTWU010000003.1"/>
</dbReference>
<evidence type="ECO:0000313" key="9">
    <source>
        <dbReference type="EMBL" id="MCE4554746.1"/>
    </source>
</evidence>
<dbReference type="InterPro" id="IPR011659">
    <property type="entry name" value="WD40"/>
</dbReference>
<dbReference type="Gene3D" id="3.40.50.10070">
    <property type="entry name" value="TolB, N-terminal domain"/>
    <property type="match status" value="1"/>
</dbReference>
<accession>A0ABS8XV99</accession>
<comment type="caution">
    <text evidence="9">The sequence shown here is derived from an EMBL/GenBank/DDBJ whole genome shotgun (WGS) entry which is preliminary data.</text>
</comment>
<comment type="subcellular location">
    <subcellularLocation>
        <location evidence="1 7">Periplasm</location>
    </subcellularLocation>
</comment>
<evidence type="ECO:0000256" key="5">
    <source>
        <dbReference type="ARBA" id="ARBA00022764"/>
    </source>
</evidence>
<comment type="subunit">
    <text evidence="7">The Tol-Pal system is composed of five core proteins: the inner membrane proteins TolA, TolQ and TolR, the periplasmic protein TolB and the outer membrane protein Pal. They form a network linking the inner and outer membranes and the peptidoglycan layer.</text>
</comment>
<sequence precursor="true">MLGPQVLAVSRRFGLLALAALAASPALAQLRIDIAGVGGSRIPVAIVDFRDESRSPQPIAAIIRADLERSGQFRSIDSSEPLSELSAPAFVDWRAKQADALVAGSVSRLADGRLDIRFKLWDVVKGAEVIGQAQAVLPDDARLAAHRIADVIYEKLTGEKGVFATRMAYVTKAGRRYSLVIADADGEGAKVALASPEPIISPAWAPNGRELAYVSFESGKATVRIQDVQTGGRRVLADFKGTNSAPAWSPDGSQLALSLSRDGGTQLFVINRDGSGLRRLTQSSAIDTEACYAPDGSKIYFVSDRGGGPQIYRMPASGGAAERVTFNGNYNISPSISPDGRTMAYISRIGGAFRLSVMDLGTGQSQQISDASDDESPAFSPNGKLIVYASRAGGKEVLMTTTLDGKIKTPLLVTLVEVREPTWGPFTRQ</sequence>
<evidence type="ECO:0000256" key="3">
    <source>
        <dbReference type="ARBA" id="ARBA00022618"/>
    </source>
</evidence>
<feature type="domain" description="TolB N-terminal" evidence="8">
    <location>
        <begin position="30"/>
        <end position="128"/>
    </location>
</feature>
<comment type="function">
    <text evidence="7">Part of the Tol-Pal system, which plays a role in outer membrane invagination during cell division and is important for maintaining outer membrane integrity.</text>
</comment>
<dbReference type="Proteomes" id="UP001200741">
    <property type="component" value="Unassembled WGS sequence"/>
</dbReference>
<keyword evidence="6 7" id="KW-0131">Cell cycle</keyword>
<evidence type="ECO:0000256" key="2">
    <source>
        <dbReference type="ARBA" id="ARBA00009820"/>
    </source>
</evidence>
<keyword evidence="10" id="KW-1185">Reference proteome</keyword>
<evidence type="ECO:0000256" key="7">
    <source>
        <dbReference type="HAMAP-Rule" id="MF_00671"/>
    </source>
</evidence>
<comment type="similarity">
    <text evidence="2 7">Belongs to the TolB family.</text>
</comment>
<protein>
    <recommendedName>
        <fullName evidence="7">Tol-Pal system protein TolB</fullName>
    </recommendedName>
</protein>
<organism evidence="9 10">
    <name type="scientific">Pelomonas cellulosilytica</name>
    <dbReference type="NCBI Taxonomy" id="2906762"/>
    <lineage>
        <taxon>Bacteria</taxon>
        <taxon>Pseudomonadati</taxon>
        <taxon>Pseudomonadota</taxon>
        <taxon>Betaproteobacteria</taxon>
        <taxon>Burkholderiales</taxon>
        <taxon>Sphaerotilaceae</taxon>
        <taxon>Roseateles</taxon>
    </lineage>
</organism>
<dbReference type="InterPro" id="IPR007195">
    <property type="entry name" value="TolB_N"/>
</dbReference>
<evidence type="ECO:0000259" key="8">
    <source>
        <dbReference type="Pfam" id="PF04052"/>
    </source>
</evidence>
<dbReference type="NCBIfam" id="TIGR02800">
    <property type="entry name" value="propeller_TolB"/>
    <property type="match status" value="1"/>
</dbReference>
<gene>
    <name evidence="7 9" type="primary">tolB</name>
    <name evidence="9" type="ORF">LXT13_09900</name>
</gene>
<keyword evidence="5 7" id="KW-0574">Periplasm</keyword>
<dbReference type="InterPro" id="IPR014167">
    <property type="entry name" value="Tol-Pal_TolB"/>
</dbReference>
<keyword evidence="3 7" id="KW-0132">Cell division</keyword>
<feature type="chain" id="PRO_5044905794" description="Tol-Pal system protein TolB" evidence="7">
    <location>
        <begin position="29"/>
        <end position="429"/>
    </location>
</feature>
<dbReference type="SUPFAM" id="SSF69304">
    <property type="entry name" value="Tricorn protease N-terminal domain"/>
    <property type="match status" value="1"/>
</dbReference>
<name>A0ABS8XV99_9BURK</name>
<dbReference type="SUPFAM" id="SSF52964">
    <property type="entry name" value="TolB, N-terminal domain"/>
    <property type="match status" value="1"/>
</dbReference>
<proteinExistence type="inferred from homology"/>
<dbReference type="Gene3D" id="2.120.10.30">
    <property type="entry name" value="TolB, C-terminal domain"/>
    <property type="match status" value="1"/>
</dbReference>